<accession>A0A154NYZ5</accession>
<name>A0A154NYZ5_DUFNO</name>
<dbReference type="EMBL" id="KQ434783">
    <property type="protein sequence ID" value="KZC04847.1"/>
    <property type="molecule type" value="Genomic_DNA"/>
</dbReference>
<protein>
    <submittedName>
        <fullName evidence="1">Uncharacterized protein</fullName>
    </submittedName>
</protein>
<dbReference type="AlphaFoldDB" id="A0A154NYZ5"/>
<proteinExistence type="predicted"/>
<dbReference type="Proteomes" id="UP000076502">
    <property type="component" value="Unassembled WGS sequence"/>
</dbReference>
<evidence type="ECO:0000313" key="2">
    <source>
        <dbReference type="Proteomes" id="UP000076502"/>
    </source>
</evidence>
<keyword evidence="2" id="KW-1185">Reference proteome</keyword>
<gene>
    <name evidence="1" type="ORF">WN55_09646</name>
</gene>
<organism evidence="1 2">
    <name type="scientific">Dufourea novaeangliae</name>
    <name type="common">Sweat bee</name>
    <dbReference type="NCBI Taxonomy" id="178035"/>
    <lineage>
        <taxon>Eukaryota</taxon>
        <taxon>Metazoa</taxon>
        <taxon>Ecdysozoa</taxon>
        <taxon>Arthropoda</taxon>
        <taxon>Hexapoda</taxon>
        <taxon>Insecta</taxon>
        <taxon>Pterygota</taxon>
        <taxon>Neoptera</taxon>
        <taxon>Endopterygota</taxon>
        <taxon>Hymenoptera</taxon>
        <taxon>Apocrita</taxon>
        <taxon>Aculeata</taxon>
        <taxon>Apoidea</taxon>
        <taxon>Anthophila</taxon>
        <taxon>Halictidae</taxon>
        <taxon>Rophitinae</taxon>
        <taxon>Dufourea</taxon>
    </lineage>
</organism>
<evidence type="ECO:0000313" key="1">
    <source>
        <dbReference type="EMBL" id="KZC04847.1"/>
    </source>
</evidence>
<sequence length="52" mass="6442">MYSSIVNLSYGFMTLNTFKTTKYIVKHCKPNMELQRYERIEYKFNELRKFVH</sequence>
<reference evidence="1 2" key="1">
    <citation type="submission" date="2015-07" db="EMBL/GenBank/DDBJ databases">
        <title>The genome of Dufourea novaeangliae.</title>
        <authorList>
            <person name="Pan H."/>
            <person name="Kapheim K."/>
        </authorList>
    </citation>
    <scope>NUCLEOTIDE SEQUENCE [LARGE SCALE GENOMIC DNA]</scope>
    <source>
        <strain evidence="1">0120121106</strain>
        <tissue evidence="1">Whole body</tissue>
    </source>
</reference>